<dbReference type="Gene3D" id="3.30.420.610">
    <property type="entry name" value="LOTUS domain-like"/>
    <property type="match status" value="2"/>
</dbReference>
<evidence type="ECO:0000259" key="6">
    <source>
        <dbReference type="PROSITE" id="PS51644"/>
    </source>
</evidence>
<evidence type="ECO:0000313" key="7">
    <source>
        <dbReference type="EMBL" id="KZC13290.1"/>
    </source>
</evidence>
<evidence type="ECO:0000256" key="3">
    <source>
        <dbReference type="ARBA" id="ARBA00022737"/>
    </source>
</evidence>
<dbReference type="GO" id="GO:0007283">
    <property type="term" value="P:spermatogenesis"/>
    <property type="evidence" value="ECO:0007669"/>
    <property type="project" value="UniProtKB-KW"/>
</dbReference>
<dbReference type="CDD" id="cd09972">
    <property type="entry name" value="LOTUS_TDRD_OSKAR"/>
    <property type="match status" value="1"/>
</dbReference>
<feature type="compositionally biased region" description="Acidic residues" evidence="5">
    <location>
        <begin position="200"/>
        <end position="216"/>
    </location>
</feature>
<keyword evidence="3" id="KW-0677">Repeat</keyword>
<evidence type="ECO:0000256" key="2">
    <source>
        <dbReference type="ARBA" id="ARBA00022490"/>
    </source>
</evidence>
<feature type="region of interest" description="Disordered" evidence="5">
    <location>
        <begin position="190"/>
        <end position="230"/>
    </location>
</feature>
<gene>
    <name evidence="7" type="ORF">WN55_05596</name>
</gene>
<dbReference type="InterPro" id="IPR002999">
    <property type="entry name" value="Tudor"/>
</dbReference>
<feature type="region of interest" description="Disordered" evidence="5">
    <location>
        <begin position="253"/>
        <end position="275"/>
    </location>
</feature>
<dbReference type="AlphaFoldDB" id="A0A154PQ87"/>
<dbReference type="InterPro" id="IPR041966">
    <property type="entry name" value="LOTUS-like"/>
</dbReference>
<feature type="domain" description="HTH OST-type" evidence="6">
    <location>
        <begin position="310"/>
        <end position="384"/>
    </location>
</feature>
<feature type="region of interest" description="Disordered" evidence="5">
    <location>
        <begin position="732"/>
        <end position="754"/>
    </location>
</feature>
<dbReference type="Proteomes" id="UP000076502">
    <property type="component" value="Unassembled WGS sequence"/>
</dbReference>
<keyword evidence="4" id="KW-0221">Differentiation</keyword>
<dbReference type="InterPro" id="IPR025605">
    <property type="entry name" value="OST-HTH/LOTUS_dom"/>
</dbReference>
<evidence type="ECO:0000256" key="4">
    <source>
        <dbReference type="ARBA" id="ARBA00022871"/>
    </source>
</evidence>
<reference evidence="7 8" key="1">
    <citation type="submission" date="2015-07" db="EMBL/GenBank/DDBJ databases">
        <title>The genome of Dufourea novaeangliae.</title>
        <authorList>
            <person name="Pan H."/>
            <person name="Kapheim K."/>
        </authorList>
    </citation>
    <scope>NUCLEOTIDE SEQUENCE [LARGE SCALE GENOMIC DNA]</scope>
    <source>
        <strain evidence="7">0120121106</strain>
        <tissue evidence="7">Whole body</tissue>
    </source>
</reference>
<proteinExistence type="predicted"/>
<sequence>MNSRTREDVETTILALLVCRRGGCSLTQLCRDYYDLECEQIPWKALGYTTLLSFFQSMSKTVQIENRNNIIFVKGVASNKSKHVSILIDGQKQQKSLVGRKSYRPSHYYPKTGPPRIRISAKILSTIIDLVNMHPDGVNKDFILQRIQMDMPFANITMSDIEDQLHELSHKVYLSNNKIFPVQSKSQISHLKSSKVTAGGEEDSDNMSDYADEDDFQFIPHGDTSHASDAKSFMKTKSTSSFIQETVFKWQDQTTEDKPDKYTREKETNTNNSHNLYNDNCNDNIQIHTNCNSNIENENYLDGTHAEDLISDKVRFRLEKLIQNNPDGIWCADLPEKYLEEYKVSLNYTELGFNSVREFASQLTEIFHCVQLENTGDFVLYSAKSGIPSSNSKEKQKTVNLAELHQIYERDEEAEALPTTLSLDTCKKLIPDGIVTIGESVGQLNVADLVTDEKPYIEVVVVEVFTPSFFWVQLRKKQKSFKTFMDDLHTFYTTKHQDYVIPPVVLEKGLNCACMYNNIWHRGIIKTVKPDLQVTVMFYDYGTLKTYPPDAVYYLHRVFSSIPAQAIPCGLINTRPYKGLKWTRNATHQFAVRTSSTPLIATVASVDIEDNSIMVTLTDTLEEEDVHINDWLVEQKLAEHGKMGDKVDMQNLLLYVEENLLYVPEQCYDEENKVGSARNKNSEETSVNAPLISPQSTLGDKDFKFPSHHESSDELQKLSAIKESDLQYQASKIDTKPDSFTPPKTNTNPFMQDEPICDQSKCEITPEKFMQLWNENLKLQIQITATFQILFKKVMQKSGTKVNDNPIINSATDINSHVKNNSNPATSNMVNTNATNACSVATNDTKNIENNTLDVNSYTDFLQDSIKNLNSIYSTFLTLESNTLNVANQSSPCKQIPMMKNATSEMENVNMKFNSDSQNCFTNSTNASCPVALETPVDLNQPLKETNPFKLSLANKLRIPESQEENCSNLDDSNNSQEHVIEPKQEETHALTHNTMNHCTTTSWLPTNNFVSPVVTVQDNTNIDEGYSTRPSTSHTSYRSSPLVQTTNAADQYSTSTKMWIKSAVDTIPTQPVILDKLYSPSKEYNDLKVTCNQNQFPHKNIENGAVKGIPEPRLSVDYAGVKNSSQDHSRANSLMEKTRDIIYSPGSLQLISLKSTLRTLSKMKILSMQEINDAISYPVATNSIMHEIWVNSIKVYNIL</sequence>
<accession>A0A154PQ87</accession>
<keyword evidence="4" id="KW-0744">Spermatogenesis</keyword>
<feature type="region of interest" description="Disordered" evidence="5">
    <location>
        <begin position="1022"/>
        <end position="1043"/>
    </location>
</feature>
<feature type="compositionally biased region" description="Polar residues" evidence="5">
    <location>
        <begin position="684"/>
        <end position="698"/>
    </location>
</feature>
<feature type="domain" description="HTH OST-type" evidence="6">
    <location>
        <begin position="5"/>
        <end position="77"/>
    </location>
</feature>
<dbReference type="SUPFAM" id="SSF63748">
    <property type="entry name" value="Tudor/PWWP/MBT"/>
    <property type="match status" value="1"/>
</dbReference>
<dbReference type="EMBL" id="KQ434998">
    <property type="protein sequence ID" value="KZC13290.1"/>
    <property type="molecule type" value="Genomic_DNA"/>
</dbReference>
<dbReference type="OrthoDB" id="341421at2759"/>
<dbReference type="PROSITE" id="PS51644">
    <property type="entry name" value="HTH_OST"/>
    <property type="match status" value="2"/>
</dbReference>
<feature type="region of interest" description="Disordered" evidence="5">
    <location>
        <begin position="677"/>
        <end position="699"/>
    </location>
</feature>
<evidence type="ECO:0000313" key="8">
    <source>
        <dbReference type="Proteomes" id="UP000076502"/>
    </source>
</evidence>
<evidence type="ECO:0000256" key="5">
    <source>
        <dbReference type="SAM" id="MobiDB-lite"/>
    </source>
</evidence>
<dbReference type="Pfam" id="PF00567">
    <property type="entry name" value="TUDOR"/>
    <property type="match status" value="1"/>
</dbReference>
<dbReference type="Pfam" id="PF12872">
    <property type="entry name" value="OST-HTH"/>
    <property type="match status" value="2"/>
</dbReference>
<feature type="compositionally biased region" description="Basic and acidic residues" evidence="5">
    <location>
        <begin position="255"/>
        <end position="268"/>
    </location>
</feature>
<keyword evidence="2" id="KW-0963">Cytoplasm</keyword>
<dbReference type="GO" id="GO:0005737">
    <property type="term" value="C:cytoplasm"/>
    <property type="evidence" value="ECO:0007669"/>
    <property type="project" value="UniProtKB-SubCell"/>
</dbReference>
<dbReference type="PANTHER" id="PTHR22948">
    <property type="entry name" value="TUDOR DOMAIN CONTAINING PROTEIN"/>
    <property type="match status" value="1"/>
</dbReference>
<protein>
    <submittedName>
        <fullName evidence="7">Tudor domain-containing protein 5</fullName>
    </submittedName>
</protein>
<dbReference type="Gene3D" id="2.30.30.140">
    <property type="match status" value="1"/>
</dbReference>
<dbReference type="InterPro" id="IPR050621">
    <property type="entry name" value="Tudor_domain_containing"/>
</dbReference>
<organism evidence="7 8">
    <name type="scientific">Dufourea novaeangliae</name>
    <name type="common">Sweat bee</name>
    <dbReference type="NCBI Taxonomy" id="178035"/>
    <lineage>
        <taxon>Eukaryota</taxon>
        <taxon>Metazoa</taxon>
        <taxon>Ecdysozoa</taxon>
        <taxon>Arthropoda</taxon>
        <taxon>Hexapoda</taxon>
        <taxon>Insecta</taxon>
        <taxon>Pterygota</taxon>
        <taxon>Neoptera</taxon>
        <taxon>Endopterygota</taxon>
        <taxon>Hymenoptera</taxon>
        <taxon>Apocrita</taxon>
        <taxon>Aculeata</taxon>
        <taxon>Apoidea</taxon>
        <taxon>Anthophila</taxon>
        <taxon>Halictidae</taxon>
        <taxon>Rophitinae</taxon>
        <taxon>Dufourea</taxon>
    </lineage>
</organism>
<dbReference type="InterPro" id="IPR035437">
    <property type="entry name" value="SNase_OB-fold_sf"/>
</dbReference>
<dbReference type="Gene3D" id="2.40.50.90">
    <property type="match status" value="1"/>
</dbReference>
<comment type="subcellular location">
    <subcellularLocation>
        <location evidence="1">Cytoplasm</location>
    </subcellularLocation>
</comment>
<evidence type="ECO:0000256" key="1">
    <source>
        <dbReference type="ARBA" id="ARBA00004496"/>
    </source>
</evidence>
<dbReference type="STRING" id="178035.A0A154PQ87"/>
<keyword evidence="8" id="KW-1185">Reference proteome</keyword>
<dbReference type="PANTHER" id="PTHR22948:SF76">
    <property type="entry name" value="FI20010P1-RELATED"/>
    <property type="match status" value="1"/>
</dbReference>
<dbReference type="GO" id="GO:0030154">
    <property type="term" value="P:cell differentiation"/>
    <property type="evidence" value="ECO:0007669"/>
    <property type="project" value="UniProtKB-ARBA"/>
</dbReference>
<name>A0A154PQ87_DUFNO</name>